<name>A0ABR3VJP6_HUMIN</name>
<proteinExistence type="predicted"/>
<protein>
    <submittedName>
        <fullName evidence="2">Uncharacterized protein</fullName>
    </submittedName>
</protein>
<gene>
    <name evidence="2" type="ORF">VTJ49DRAFT_6309</name>
</gene>
<feature type="chain" id="PRO_5046224392" evidence="1">
    <location>
        <begin position="23"/>
        <end position="181"/>
    </location>
</feature>
<dbReference type="Proteomes" id="UP001583172">
    <property type="component" value="Unassembled WGS sequence"/>
</dbReference>
<dbReference type="EMBL" id="JAZGSY010000059">
    <property type="protein sequence ID" value="KAL1841918.1"/>
    <property type="molecule type" value="Genomic_DNA"/>
</dbReference>
<feature type="signal peptide" evidence="1">
    <location>
        <begin position="1"/>
        <end position="22"/>
    </location>
</feature>
<organism evidence="2 3">
    <name type="scientific">Humicola insolens</name>
    <name type="common">Soft-rot fungus</name>
    <dbReference type="NCBI Taxonomy" id="85995"/>
    <lineage>
        <taxon>Eukaryota</taxon>
        <taxon>Fungi</taxon>
        <taxon>Dikarya</taxon>
        <taxon>Ascomycota</taxon>
        <taxon>Pezizomycotina</taxon>
        <taxon>Sordariomycetes</taxon>
        <taxon>Sordariomycetidae</taxon>
        <taxon>Sordariales</taxon>
        <taxon>Chaetomiaceae</taxon>
        <taxon>Mycothermus</taxon>
    </lineage>
</organism>
<keyword evidence="3" id="KW-1185">Reference proteome</keyword>
<evidence type="ECO:0000256" key="1">
    <source>
        <dbReference type="SAM" id="SignalP"/>
    </source>
</evidence>
<evidence type="ECO:0000313" key="3">
    <source>
        <dbReference type="Proteomes" id="UP001583172"/>
    </source>
</evidence>
<sequence>MTPLTNLLLATLALGLGTTTLAYPTPLLASSLRPRNDSSPAPATCLSGYRSAAEEGPTPYGYAILDYARITPASDGGEDKDWKSYGVEKGWGERHFVSGPHYLGYTHFLDPIGPWKCRFECEACDKCSSFFAWYENIGTPNEHMKCVLFDAVVLPSAFVKTNGTIASGAYDKLCPLQPTEG</sequence>
<accession>A0ABR3VJP6</accession>
<reference evidence="2 3" key="1">
    <citation type="journal article" date="2024" name="Commun. Biol.">
        <title>Comparative genomic analysis of thermophilic fungi reveals convergent evolutionary adaptations and gene losses.</title>
        <authorList>
            <person name="Steindorff A.S."/>
            <person name="Aguilar-Pontes M.V."/>
            <person name="Robinson A.J."/>
            <person name="Andreopoulos B."/>
            <person name="LaButti K."/>
            <person name="Kuo A."/>
            <person name="Mondo S."/>
            <person name="Riley R."/>
            <person name="Otillar R."/>
            <person name="Haridas S."/>
            <person name="Lipzen A."/>
            <person name="Grimwood J."/>
            <person name="Schmutz J."/>
            <person name="Clum A."/>
            <person name="Reid I.D."/>
            <person name="Moisan M.C."/>
            <person name="Butler G."/>
            <person name="Nguyen T.T.M."/>
            <person name="Dewar K."/>
            <person name="Conant G."/>
            <person name="Drula E."/>
            <person name="Henrissat B."/>
            <person name="Hansel C."/>
            <person name="Singer S."/>
            <person name="Hutchinson M.I."/>
            <person name="de Vries R.P."/>
            <person name="Natvig D.O."/>
            <person name="Powell A.J."/>
            <person name="Tsang A."/>
            <person name="Grigoriev I.V."/>
        </authorList>
    </citation>
    <scope>NUCLEOTIDE SEQUENCE [LARGE SCALE GENOMIC DNA]</scope>
    <source>
        <strain evidence="2 3">CBS 620.91</strain>
    </source>
</reference>
<evidence type="ECO:0000313" key="2">
    <source>
        <dbReference type="EMBL" id="KAL1841918.1"/>
    </source>
</evidence>
<comment type="caution">
    <text evidence="2">The sequence shown here is derived from an EMBL/GenBank/DDBJ whole genome shotgun (WGS) entry which is preliminary data.</text>
</comment>
<keyword evidence="1" id="KW-0732">Signal</keyword>